<dbReference type="InterPro" id="IPR008271">
    <property type="entry name" value="Ser/Thr_kinase_AS"/>
</dbReference>
<name>A0A0K1W0Y5_9MOLU</name>
<evidence type="ECO:0000313" key="12">
    <source>
        <dbReference type="EMBL" id="AKX33846.1"/>
    </source>
</evidence>
<evidence type="ECO:0000256" key="3">
    <source>
        <dbReference type="ARBA" id="ARBA00022679"/>
    </source>
</evidence>
<dbReference type="KEGG" id="sll:SLITO_v1c01810"/>
<keyword evidence="10" id="KW-1133">Transmembrane helix</keyword>
<dbReference type="InterPro" id="IPR000719">
    <property type="entry name" value="Prot_kinase_dom"/>
</dbReference>
<proteinExistence type="predicted"/>
<keyword evidence="6 9" id="KW-0067">ATP-binding</keyword>
<keyword evidence="2 12" id="KW-0723">Serine/threonine-protein kinase</keyword>
<dbReference type="PROSITE" id="PS00107">
    <property type="entry name" value="PROTEIN_KINASE_ATP"/>
    <property type="match status" value="1"/>
</dbReference>
<dbReference type="Pfam" id="PF00069">
    <property type="entry name" value="Pkinase"/>
    <property type="match status" value="1"/>
</dbReference>
<evidence type="ECO:0000256" key="5">
    <source>
        <dbReference type="ARBA" id="ARBA00022777"/>
    </source>
</evidence>
<dbReference type="SMART" id="SM00220">
    <property type="entry name" value="S_TKc"/>
    <property type="match status" value="1"/>
</dbReference>
<dbReference type="PATRIC" id="fig|216942.3.peg.181"/>
<dbReference type="InterPro" id="IPR011009">
    <property type="entry name" value="Kinase-like_dom_sf"/>
</dbReference>
<protein>
    <recommendedName>
        <fullName evidence="1">non-specific serine/threonine protein kinase</fullName>
        <ecNumber evidence="1">2.7.11.1</ecNumber>
    </recommendedName>
</protein>
<dbReference type="RefSeq" id="WP_075057944.1">
    <property type="nucleotide sequence ID" value="NZ_CP012357.1"/>
</dbReference>
<evidence type="ECO:0000256" key="6">
    <source>
        <dbReference type="ARBA" id="ARBA00022840"/>
    </source>
</evidence>
<sequence>MRDYETGELLADRYEIIEKLGKGGMASVYKAIDAYTRTIVAVKVIAPEIVIKPVGQERFEIEKEAFAKLGMNPYVVKLFDVIQSGSEWLIILENVDGGTLKDKYRQFGAMTLSEIKYYFSKLCDALEDAHNLGIIHRDIKPDNVLLTKSGQVKLADFGISVMEGYDTEVEKAIGTPKYMPPEIIAAQKPTPQSDIYSLGIMLYEFSTGIAPFVGKEAKKIAGKHLREAPTFPRLINPAIPQSLENIILKMIEKEPQYRYQSASEVKRDLLKVKQTDLVKQYTYHKKVFLMAGDKARKFNVGTFYSKLPLIAKNRFSFALSFVILLSIIAFVIVLVFV</sequence>
<dbReference type="EMBL" id="CP012357">
    <property type="protein sequence ID" value="AKX33846.1"/>
    <property type="molecule type" value="Genomic_DNA"/>
</dbReference>
<keyword evidence="10" id="KW-0472">Membrane</keyword>
<accession>A0A0K1W0Y5</accession>
<keyword evidence="3" id="KW-0808">Transferase</keyword>
<dbReference type="SUPFAM" id="SSF56112">
    <property type="entry name" value="Protein kinase-like (PK-like)"/>
    <property type="match status" value="1"/>
</dbReference>
<dbReference type="STRING" id="216942.SLITO_v1c01810"/>
<dbReference type="GO" id="GO:0005524">
    <property type="term" value="F:ATP binding"/>
    <property type="evidence" value="ECO:0007669"/>
    <property type="project" value="UniProtKB-UniRule"/>
</dbReference>
<evidence type="ECO:0000256" key="9">
    <source>
        <dbReference type="PROSITE-ProRule" id="PRU10141"/>
    </source>
</evidence>
<dbReference type="InterPro" id="IPR050236">
    <property type="entry name" value="Ser_Thr_kinase_AGC"/>
</dbReference>
<evidence type="ECO:0000313" key="13">
    <source>
        <dbReference type="Proteomes" id="UP000067476"/>
    </source>
</evidence>
<dbReference type="Proteomes" id="UP000067476">
    <property type="component" value="Chromosome"/>
</dbReference>
<dbReference type="FunFam" id="1.10.510.10:FF:000021">
    <property type="entry name" value="Serine/threonine protein kinase"/>
    <property type="match status" value="1"/>
</dbReference>
<evidence type="ECO:0000256" key="10">
    <source>
        <dbReference type="SAM" id="Phobius"/>
    </source>
</evidence>
<keyword evidence="5 12" id="KW-0418">Kinase</keyword>
<dbReference type="EC" id="2.7.11.1" evidence="1"/>
<dbReference type="PANTHER" id="PTHR24356:SF163">
    <property type="entry name" value="3-PHOSPHOINOSITIDE-DEPENDENT PROTEIN KINASE 1-RELATED"/>
    <property type="match status" value="1"/>
</dbReference>
<evidence type="ECO:0000256" key="1">
    <source>
        <dbReference type="ARBA" id="ARBA00012513"/>
    </source>
</evidence>
<evidence type="ECO:0000259" key="11">
    <source>
        <dbReference type="PROSITE" id="PS50011"/>
    </source>
</evidence>
<dbReference type="AlphaFoldDB" id="A0A0K1W0Y5"/>
<evidence type="ECO:0000256" key="7">
    <source>
        <dbReference type="ARBA" id="ARBA00047899"/>
    </source>
</evidence>
<evidence type="ECO:0000256" key="2">
    <source>
        <dbReference type="ARBA" id="ARBA00022527"/>
    </source>
</evidence>
<keyword evidence="4 9" id="KW-0547">Nucleotide-binding</keyword>
<dbReference type="CDD" id="cd14014">
    <property type="entry name" value="STKc_PknB_like"/>
    <property type="match status" value="1"/>
</dbReference>
<comment type="catalytic activity">
    <reaction evidence="8">
        <text>L-seryl-[protein] + ATP = O-phospho-L-seryl-[protein] + ADP + H(+)</text>
        <dbReference type="Rhea" id="RHEA:17989"/>
        <dbReference type="Rhea" id="RHEA-COMP:9863"/>
        <dbReference type="Rhea" id="RHEA-COMP:11604"/>
        <dbReference type="ChEBI" id="CHEBI:15378"/>
        <dbReference type="ChEBI" id="CHEBI:29999"/>
        <dbReference type="ChEBI" id="CHEBI:30616"/>
        <dbReference type="ChEBI" id="CHEBI:83421"/>
        <dbReference type="ChEBI" id="CHEBI:456216"/>
        <dbReference type="EC" id="2.7.11.1"/>
    </reaction>
</comment>
<evidence type="ECO:0000256" key="8">
    <source>
        <dbReference type="ARBA" id="ARBA00048679"/>
    </source>
</evidence>
<dbReference type="PROSITE" id="PS50011">
    <property type="entry name" value="PROTEIN_KINASE_DOM"/>
    <property type="match status" value="1"/>
</dbReference>
<dbReference type="OrthoDB" id="9788659at2"/>
<dbReference type="GO" id="GO:0004674">
    <property type="term" value="F:protein serine/threonine kinase activity"/>
    <property type="evidence" value="ECO:0007669"/>
    <property type="project" value="UniProtKB-KW"/>
</dbReference>
<gene>
    <name evidence="12" type="ORF">SLITO_v1c01810</name>
</gene>
<evidence type="ECO:0000256" key="4">
    <source>
        <dbReference type="ARBA" id="ARBA00022741"/>
    </source>
</evidence>
<dbReference type="InterPro" id="IPR017441">
    <property type="entry name" value="Protein_kinase_ATP_BS"/>
</dbReference>
<feature type="domain" description="Protein kinase" evidence="11">
    <location>
        <begin position="14"/>
        <end position="270"/>
    </location>
</feature>
<dbReference type="PANTHER" id="PTHR24356">
    <property type="entry name" value="SERINE/THREONINE-PROTEIN KINASE"/>
    <property type="match status" value="1"/>
</dbReference>
<comment type="catalytic activity">
    <reaction evidence="7">
        <text>L-threonyl-[protein] + ATP = O-phospho-L-threonyl-[protein] + ADP + H(+)</text>
        <dbReference type="Rhea" id="RHEA:46608"/>
        <dbReference type="Rhea" id="RHEA-COMP:11060"/>
        <dbReference type="Rhea" id="RHEA-COMP:11605"/>
        <dbReference type="ChEBI" id="CHEBI:15378"/>
        <dbReference type="ChEBI" id="CHEBI:30013"/>
        <dbReference type="ChEBI" id="CHEBI:30616"/>
        <dbReference type="ChEBI" id="CHEBI:61977"/>
        <dbReference type="ChEBI" id="CHEBI:456216"/>
        <dbReference type="EC" id="2.7.11.1"/>
    </reaction>
</comment>
<feature type="transmembrane region" description="Helical" evidence="10">
    <location>
        <begin position="315"/>
        <end position="336"/>
    </location>
</feature>
<dbReference type="Gene3D" id="1.10.510.10">
    <property type="entry name" value="Transferase(Phosphotransferase) domain 1"/>
    <property type="match status" value="1"/>
</dbReference>
<dbReference type="PROSITE" id="PS00108">
    <property type="entry name" value="PROTEIN_KINASE_ST"/>
    <property type="match status" value="1"/>
</dbReference>
<keyword evidence="10" id="KW-0812">Transmembrane</keyword>
<dbReference type="GO" id="GO:0035556">
    <property type="term" value="P:intracellular signal transduction"/>
    <property type="evidence" value="ECO:0007669"/>
    <property type="project" value="TreeGrafter"/>
</dbReference>
<keyword evidence="13" id="KW-1185">Reference proteome</keyword>
<feature type="binding site" evidence="9">
    <location>
        <position position="52"/>
    </location>
    <ligand>
        <name>ATP</name>
        <dbReference type="ChEBI" id="CHEBI:30616"/>
    </ligand>
</feature>
<organism evidence="12 13">
    <name type="scientific">Spiroplasma litorale</name>
    <dbReference type="NCBI Taxonomy" id="216942"/>
    <lineage>
        <taxon>Bacteria</taxon>
        <taxon>Bacillati</taxon>
        <taxon>Mycoplasmatota</taxon>
        <taxon>Mollicutes</taxon>
        <taxon>Entomoplasmatales</taxon>
        <taxon>Spiroplasmataceae</taxon>
        <taxon>Spiroplasma</taxon>
    </lineage>
</organism>
<reference evidence="12 13" key="1">
    <citation type="journal article" date="2015" name="Genome Announc.">
        <title>Complete Genome Sequence of Spiroplasma litorale TN-1T (DSM 21781), a Bacterium Isolated from a Green-Eyed Horsefly (Tabanus nigrovittatus).</title>
        <authorList>
            <person name="Lo W.S."/>
            <person name="Lai Y.C."/>
            <person name="Lien Y.W."/>
            <person name="Wang T.H."/>
            <person name="Kuo C.H."/>
        </authorList>
    </citation>
    <scope>NUCLEOTIDE SEQUENCE [LARGE SCALE GENOMIC DNA]</scope>
    <source>
        <strain evidence="12 13">TN-1</strain>
    </source>
</reference>